<dbReference type="AlphaFoldDB" id="A0A8C6XA02"/>
<organism evidence="1 2">
    <name type="scientific">Naja naja</name>
    <name type="common">Indian cobra</name>
    <dbReference type="NCBI Taxonomy" id="35670"/>
    <lineage>
        <taxon>Eukaryota</taxon>
        <taxon>Metazoa</taxon>
        <taxon>Chordata</taxon>
        <taxon>Craniata</taxon>
        <taxon>Vertebrata</taxon>
        <taxon>Euteleostomi</taxon>
        <taxon>Lepidosauria</taxon>
        <taxon>Squamata</taxon>
        <taxon>Bifurcata</taxon>
        <taxon>Unidentata</taxon>
        <taxon>Episquamata</taxon>
        <taxon>Toxicofera</taxon>
        <taxon>Serpentes</taxon>
        <taxon>Colubroidea</taxon>
        <taxon>Elapidae</taxon>
        <taxon>Elapinae</taxon>
        <taxon>Naja</taxon>
    </lineage>
</organism>
<reference evidence="1" key="2">
    <citation type="submission" date="2025-09" db="UniProtKB">
        <authorList>
            <consortium name="Ensembl"/>
        </authorList>
    </citation>
    <scope>IDENTIFICATION</scope>
</reference>
<dbReference type="Proteomes" id="UP000694559">
    <property type="component" value="Unplaced"/>
</dbReference>
<proteinExistence type="predicted"/>
<sequence>LNSLHFLPAEALTCNKCRRFKIGFGCVTKQPSSSCIAQPGQKCKVVKSFLDGTIRGIIKQGCTKSIEECDLNVFNKTVGPVKMTCCDDCDFCNTE</sequence>
<dbReference type="OMA" id="CHLNWEL"/>
<evidence type="ECO:0000313" key="2">
    <source>
        <dbReference type="Proteomes" id="UP000694559"/>
    </source>
</evidence>
<dbReference type="GeneTree" id="ENSGT01010000229152"/>
<name>A0A8C6XA02_NAJNA</name>
<evidence type="ECO:0000313" key="1">
    <source>
        <dbReference type="Ensembl" id="ENSNNAP00000011231.1"/>
    </source>
</evidence>
<keyword evidence="2" id="KW-1185">Reference proteome</keyword>
<accession>A0A8C6XA02</accession>
<dbReference type="Ensembl" id="ENSNNAT00000011745.1">
    <property type="protein sequence ID" value="ENSNNAP00000011231.1"/>
    <property type="gene ID" value="ENSNNAG00000007494.1"/>
</dbReference>
<protein>
    <submittedName>
        <fullName evidence="1">Uncharacterized protein</fullName>
    </submittedName>
</protein>
<reference evidence="1" key="1">
    <citation type="submission" date="2025-08" db="UniProtKB">
        <authorList>
            <consortium name="Ensembl"/>
        </authorList>
    </citation>
    <scope>IDENTIFICATION</scope>
</reference>